<feature type="compositionally biased region" description="Basic and acidic residues" evidence="1">
    <location>
        <begin position="70"/>
        <end position="80"/>
    </location>
</feature>
<feature type="compositionally biased region" description="Low complexity" evidence="1">
    <location>
        <begin position="118"/>
        <end position="128"/>
    </location>
</feature>
<gene>
    <name evidence="2" type="ORF">ADEAN_000371100</name>
</gene>
<dbReference type="EMBL" id="LR877150">
    <property type="protein sequence ID" value="CAD2216250.1"/>
    <property type="molecule type" value="Genomic_DNA"/>
</dbReference>
<reference evidence="2 3" key="1">
    <citation type="submission" date="2020-08" db="EMBL/GenBank/DDBJ databases">
        <authorList>
            <person name="Newling K."/>
            <person name="Davey J."/>
            <person name="Forrester S."/>
        </authorList>
    </citation>
    <scope>NUCLEOTIDE SEQUENCE [LARGE SCALE GENOMIC DNA]</scope>
    <source>
        <strain evidence="3">Crithidia deanei Carvalho (ATCC PRA-265)</strain>
    </source>
</reference>
<sequence length="141" mass="16151">MRGNRLARGGDPMKSRSERRKERQKKISKSGRAIRLKKRLSRIRGHDASKQKDGHTTAIMESYILRRKAERAEEKRRREEEEGDGEEEEDLNDAPVVAKKEKVTAKKEKPNKKKELASKSASNAKRAAPVSSKKITPRSLY</sequence>
<organism evidence="2 3">
    <name type="scientific">Angomonas deanei</name>
    <dbReference type="NCBI Taxonomy" id="59799"/>
    <lineage>
        <taxon>Eukaryota</taxon>
        <taxon>Discoba</taxon>
        <taxon>Euglenozoa</taxon>
        <taxon>Kinetoplastea</taxon>
        <taxon>Metakinetoplastina</taxon>
        <taxon>Trypanosomatida</taxon>
        <taxon>Trypanosomatidae</taxon>
        <taxon>Strigomonadinae</taxon>
        <taxon>Angomonas</taxon>
    </lineage>
</organism>
<proteinExistence type="predicted"/>
<dbReference type="AlphaFoldDB" id="A0A7G2C8W1"/>
<dbReference type="Proteomes" id="UP000515908">
    <property type="component" value="Chromosome 06"/>
</dbReference>
<feature type="region of interest" description="Disordered" evidence="1">
    <location>
        <begin position="1"/>
        <end position="141"/>
    </location>
</feature>
<protein>
    <submittedName>
        <fullName evidence="2">Uncharacterized protein</fullName>
    </submittedName>
</protein>
<keyword evidence="3" id="KW-1185">Reference proteome</keyword>
<feature type="compositionally biased region" description="Acidic residues" evidence="1">
    <location>
        <begin position="81"/>
        <end position="92"/>
    </location>
</feature>
<feature type="compositionally biased region" description="Basic and acidic residues" evidence="1">
    <location>
        <begin position="44"/>
        <end position="55"/>
    </location>
</feature>
<accession>A0A7G2C8W1</accession>
<feature type="compositionally biased region" description="Basic residues" evidence="1">
    <location>
        <begin position="22"/>
        <end position="43"/>
    </location>
</feature>
<evidence type="ECO:0000313" key="3">
    <source>
        <dbReference type="Proteomes" id="UP000515908"/>
    </source>
</evidence>
<feature type="compositionally biased region" description="Basic and acidic residues" evidence="1">
    <location>
        <begin position="11"/>
        <end position="21"/>
    </location>
</feature>
<name>A0A7G2C8W1_9TRYP</name>
<evidence type="ECO:0000313" key="2">
    <source>
        <dbReference type="EMBL" id="CAD2216250.1"/>
    </source>
</evidence>
<feature type="compositionally biased region" description="Basic and acidic residues" evidence="1">
    <location>
        <begin position="98"/>
        <end position="117"/>
    </location>
</feature>
<dbReference type="VEuPathDB" id="TriTrypDB:ADEAN_000371100"/>
<evidence type="ECO:0000256" key="1">
    <source>
        <dbReference type="SAM" id="MobiDB-lite"/>
    </source>
</evidence>